<reference evidence="2 3" key="1">
    <citation type="submission" date="2018-11" db="EMBL/GenBank/DDBJ databases">
        <title>Sequencing the genomes of 1000 actinobacteria strains.</title>
        <authorList>
            <person name="Klenk H.-P."/>
        </authorList>
    </citation>
    <scope>NUCLEOTIDE SEQUENCE [LARGE SCALE GENOMIC DNA]</scope>
    <source>
        <strain evidence="2 3">DSM 12652</strain>
    </source>
</reference>
<comment type="caution">
    <text evidence="2">The sequence shown here is derived from an EMBL/GenBank/DDBJ whole genome shotgun (WGS) entry which is preliminary data.</text>
</comment>
<proteinExistence type="predicted"/>
<gene>
    <name evidence="2" type="ORF">EDD33_2660</name>
</gene>
<dbReference type="SUPFAM" id="SSF51126">
    <property type="entry name" value="Pectin lyase-like"/>
    <property type="match status" value="1"/>
</dbReference>
<dbReference type="AlphaFoldDB" id="A0A3N2CW49"/>
<dbReference type="Proteomes" id="UP000281738">
    <property type="component" value="Unassembled WGS sequence"/>
</dbReference>
<dbReference type="Pfam" id="PF13229">
    <property type="entry name" value="Beta_helix"/>
    <property type="match status" value="1"/>
</dbReference>
<dbReference type="RefSeq" id="WP_123391397.1">
    <property type="nucleotide sequence ID" value="NZ_RKHO01000001.1"/>
</dbReference>
<evidence type="ECO:0000313" key="2">
    <source>
        <dbReference type="EMBL" id="ROR91785.1"/>
    </source>
</evidence>
<evidence type="ECO:0000259" key="1">
    <source>
        <dbReference type="Pfam" id="PF13229"/>
    </source>
</evidence>
<protein>
    <recommendedName>
        <fullName evidence="1">Right handed beta helix domain-containing protein</fullName>
    </recommendedName>
</protein>
<dbReference type="OrthoDB" id="10011399at2"/>
<name>A0A3N2CW49_9ACTN</name>
<evidence type="ECO:0000313" key="3">
    <source>
        <dbReference type="Proteomes" id="UP000281738"/>
    </source>
</evidence>
<feature type="domain" description="Right handed beta helix" evidence="1">
    <location>
        <begin position="329"/>
        <end position="412"/>
    </location>
</feature>
<dbReference type="Gene3D" id="2.160.20.10">
    <property type="entry name" value="Single-stranded right-handed beta-helix, Pectin lyase-like"/>
    <property type="match status" value="1"/>
</dbReference>
<dbReference type="InterPro" id="IPR011050">
    <property type="entry name" value="Pectin_lyase_fold/virulence"/>
</dbReference>
<sequence>MPIPAADPLTDGVTATISGPVKLPGGLAPLEGTWYARIRTLNGATIDSDGTIRGGIQGVYDDGDGAVMVLPLGSYEFRFESSNINPHTGQRDQYGWYPFDLVEDTLWGVIMETPVEVPVTPSDVTRAEAARDTAEQFAADAQVAAESVYQIGTDNDTAVAGAVNTTGTAREAVKNAATTVAVTIKEAPLSPFRYGLTVAMEGDPSAVAAVTAAFQATINALPASQGAMLIPRGSWFCSGLKSQGRQFDIHGLGRQVSALRLVHHAGTATPMIHILADTAPNYGAGVIRDFTIGLASGVEAATPGACIKVEGAYAADIGVEDMWLGGGSVGVWWAGATNGHVSRTTIEGCQGSGIYAENSKLLSFDTIQTFQNNANGIELQNCQSIEILGGKHIENYGNGLLANSGGAIKVVGGLWDNNSKQFAYNPAAPGFSTYDNIRYMGVNKGEVTATAHVSSLGQPWAKRAVYIDPTSYHVSILGGEVDADAVTTDSFVNLSENGQVITRDRVQLRSPIKIGGMFLRDGGGLLQQSANGSTWTNL</sequence>
<organism evidence="2 3">
    <name type="scientific">Nocardioides aurantiacus</name>
    <dbReference type="NCBI Taxonomy" id="86796"/>
    <lineage>
        <taxon>Bacteria</taxon>
        <taxon>Bacillati</taxon>
        <taxon>Actinomycetota</taxon>
        <taxon>Actinomycetes</taxon>
        <taxon>Propionibacteriales</taxon>
        <taxon>Nocardioidaceae</taxon>
        <taxon>Nocardioides</taxon>
    </lineage>
</organism>
<accession>A0A3N2CW49</accession>
<dbReference type="EMBL" id="RKHO01000001">
    <property type="protein sequence ID" value="ROR91785.1"/>
    <property type="molecule type" value="Genomic_DNA"/>
</dbReference>
<dbReference type="InterPro" id="IPR039448">
    <property type="entry name" value="Beta_helix"/>
</dbReference>
<dbReference type="InterPro" id="IPR012334">
    <property type="entry name" value="Pectin_lyas_fold"/>
</dbReference>
<keyword evidence="3" id="KW-1185">Reference proteome</keyword>